<name>A0ABD2AH67_VESMC</name>
<sequence>MLISIAIKSYIHHNNIYFNPMDEIRNDKKNLMTINNDFKKENLGIKPEDEEEVKGSTGDEEFEGDETLVHFVSSRLSSKFLRSPEEETPRIIYKFSICHDNGNHLLKQDPLVRHSCKARLLTEGYGTIFATYLTVDGFDVYLEEIWTNFIFNRDGSLCFARATKFQGRKTMSIQIVISANCPHYLESILRIAGYILHATARELPFLGMQRKTDIVTNTFSPLEIEAVIVKAIQKFILFVTPRSAATQSNHAKI</sequence>
<reference evidence="1 2" key="1">
    <citation type="journal article" date="2024" name="Ann. Entomol. Soc. Am.">
        <title>Genomic analyses of the southern and eastern yellowjacket wasps (Hymenoptera: Vespidae) reveal evolutionary signatures of social life.</title>
        <authorList>
            <person name="Catto M.A."/>
            <person name="Caine P.B."/>
            <person name="Orr S.E."/>
            <person name="Hunt B.G."/>
            <person name="Goodisman M.A.D."/>
        </authorList>
    </citation>
    <scope>NUCLEOTIDE SEQUENCE [LARGE SCALE GENOMIC DNA]</scope>
    <source>
        <strain evidence="1">232</strain>
        <tissue evidence="1">Head and thorax</tissue>
    </source>
</reference>
<proteinExistence type="predicted"/>
<evidence type="ECO:0000313" key="2">
    <source>
        <dbReference type="Proteomes" id="UP001607303"/>
    </source>
</evidence>
<dbReference type="Proteomes" id="UP001607303">
    <property type="component" value="Unassembled WGS sequence"/>
</dbReference>
<gene>
    <name evidence="1" type="ORF">V1477_021105</name>
</gene>
<protein>
    <submittedName>
        <fullName evidence="1">Uncharacterized protein</fullName>
    </submittedName>
</protein>
<evidence type="ECO:0000313" key="1">
    <source>
        <dbReference type="EMBL" id="KAL2719958.1"/>
    </source>
</evidence>
<comment type="caution">
    <text evidence="1">The sequence shown here is derived from an EMBL/GenBank/DDBJ whole genome shotgun (WGS) entry which is preliminary data.</text>
</comment>
<organism evidence="1 2">
    <name type="scientific">Vespula maculifrons</name>
    <name type="common">Eastern yellow jacket</name>
    <name type="synonym">Wasp</name>
    <dbReference type="NCBI Taxonomy" id="7453"/>
    <lineage>
        <taxon>Eukaryota</taxon>
        <taxon>Metazoa</taxon>
        <taxon>Ecdysozoa</taxon>
        <taxon>Arthropoda</taxon>
        <taxon>Hexapoda</taxon>
        <taxon>Insecta</taxon>
        <taxon>Pterygota</taxon>
        <taxon>Neoptera</taxon>
        <taxon>Endopterygota</taxon>
        <taxon>Hymenoptera</taxon>
        <taxon>Apocrita</taxon>
        <taxon>Aculeata</taxon>
        <taxon>Vespoidea</taxon>
        <taxon>Vespidae</taxon>
        <taxon>Vespinae</taxon>
        <taxon>Vespula</taxon>
    </lineage>
</organism>
<dbReference type="AlphaFoldDB" id="A0ABD2AH67"/>
<keyword evidence="2" id="KW-1185">Reference proteome</keyword>
<dbReference type="EMBL" id="JAYRBN010000117">
    <property type="protein sequence ID" value="KAL2719958.1"/>
    <property type="molecule type" value="Genomic_DNA"/>
</dbReference>
<accession>A0ABD2AH67</accession>